<dbReference type="PANTHER" id="PTHR33223:SF11">
    <property type="entry name" value="ELEMENT PROTEIN, PUTATIVE-RELATED"/>
    <property type="match status" value="1"/>
</dbReference>
<dbReference type="PANTHER" id="PTHR33223">
    <property type="entry name" value="CCHC-TYPE DOMAIN-CONTAINING PROTEIN"/>
    <property type="match status" value="1"/>
</dbReference>
<name>A0AA38TMU3_9ASTR</name>
<accession>A0AA38TMU3</accession>
<dbReference type="AlphaFoldDB" id="A0AA38TMU3"/>
<dbReference type="InterPro" id="IPR005162">
    <property type="entry name" value="Retrotrans_gag_dom"/>
</dbReference>
<protein>
    <recommendedName>
        <fullName evidence="1">Retrotransposon gag domain-containing protein</fullName>
    </recommendedName>
</protein>
<keyword evidence="3" id="KW-1185">Reference proteome</keyword>
<sequence>MVFFQYTGDSILLEGFSFSRSRVDLSRAIQSLVEIVFFMILTSLTFQPGDAGRRDMEINKGLIKMIFSISFDGRPGGEPYKHLEAFEDICDLFNATEDEVKLRVFPFTLTNRAKDWFKRLTPGSIKTWEDLKSAFLQVTKARKLLDDLEAHYLDWFTDKEESKHAQLNGISSADEPQIKCTNCGNAPPTECHTWKSILAQSESGGGIIEQLFHHFSEQGKTSTNEEQQSLVQICFFATVLKFMLKSFIYTATKGSCSLMFHIQGNQ</sequence>
<gene>
    <name evidence="2" type="ORF">OSB04_011580</name>
</gene>
<evidence type="ECO:0000313" key="3">
    <source>
        <dbReference type="Proteomes" id="UP001172457"/>
    </source>
</evidence>
<proteinExistence type="predicted"/>
<dbReference type="Proteomes" id="UP001172457">
    <property type="component" value="Chromosome 3"/>
</dbReference>
<reference evidence="2" key="1">
    <citation type="submission" date="2023-03" db="EMBL/GenBank/DDBJ databases">
        <title>Chromosome-scale reference genome and RAD-based genetic map of yellow starthistle (Centaurea solstitialis) reveal putative structural variation and QTLs associated with invader traits.</title>
        <authorList>
            <person name="Reatini B."/>
            <person name="Cang F.A."/>
            <person name="Jiang Q."/>
            <person name="Mckibben M.T.W."/>
            <person name="Barker M.S."/>
            <person name="Rieseberg L.H."/>
            <person name="Dlugosch K.M."/>
        </authorList>
    </citation>
    <scope>NUCLEOTIDE SEQUENCE</scope>
    <source>
        <strain evidence="2">CAN-66</strain>
        <tissue evidence="2">Leaf</tissue>
    </source>
</reference>
<dbReference type="EMBL" id="JARYMX010000003">
    <property type="protein sequence ID" value="KAJ9556966.1"/>
    <property type="molecule type" value="Genomic_DNA"/>
</dbReference>
<organism evidence="2 3">
    <name type="scientific">Centaurea solstitialis</name>
    <name type="common">yellow star-thistle</name>
    <dbReference type="NCBI Taxonomy" id="347529"/>
    <lineage>
        <taxon>Eukaryota</taxon>
        <taxon>Viridiplantae</taxon>
        <taxon>Streptophyta</taxon>
        <taxon>Embryophyta</taxon>
        <taxon>Tracheophyta</taxon>
        <taxon>Spermatophyta</taxon>
        <taxon>Magnoliopsida</taxon>
        <taxon>eudicotyledons</taxon>
        <taxon>Gunneridae</taxon>
        <taxon>Pentapetalae</taxon>
        <taxon>asterids</taxon>
        <taxon>campanulids</taxon>
        <taxon>Asterales</taxon>
        <taxon>Asteraceae</taxon>
        <taxon>Carduoideae</taxon>
        <taxon>Cardueae</taxon>
        <taxon>Centaureinae</taxon>
        <taxon>Centaurea</taxon>
    </lineage>
</organism>
<evidence type="ECO:0000313" key="2">
    <source>
        <dbReference type="EMBL" id="KAJ9556966.1"/>
    </source>
</evidence>
<dbReference type="Pfam" id="PF03732">
    <property type="entry name" value="Retrotrans_gag"/>
    <property type="match status" value="1"/>
</dbReference>
<comment type="caution">
    <text evidence="2">The sequence shown here is derived from an EMBL/GenBank/DDBJ whole genome shotgun (WGS) entry which is preliminary data.</text>
</comment>
<evidence type="ECO:0000259" key="1">
    <source>
        <dbReference type="Pfam" id="PF03732"/>
    </source>
</evidence>
<feature type="domain" description="Retrotransposon gag" evidence="1">
    <location>
        <begin position="104"/>
        <end position="151"/>
    </location>
</feature>